<dbReference type="Gene3D" id="3.80.10.10">
    <property type="entry name" value="Ribonuclease Inhibitor"/>
    <property type="match status" value="1"/>
</dbReference>
<dbReference type="PANTHER" id="PTHR45974:SF234">
    <property type="entry name" value="PROTEIN KINASE DOMAIN-CONTAINING PROTEIN"/>
    <property type="match status" value="1"/>
</dbReference>
<evidence type="ECO:0000256" key="8">
    <source>
        <dbReference type="ARBA" id="ARBA00022679"/>
    </source>
</evidence>
<evidence type="ECO:0000256" key="16">
    <source>
        <dbReference type="ARBA" id="ARBA00023136"/>
    </source>
</evidence>
<reference evidence="22" key="1">
    <citation type="submission" date="2015-04" db="UniProtKB">
        <authorList>
            <consortium name="EnsemblPlants"/>
        </authorList>
    </citation>
    <scope>IDENTIFICATION</scope>
    <source>
        <strain evidence="22">SL10</strain>
    </source>
</reference>
<keyword evidence="8" id="KW-0808">Transferase</keyword>
<keyword evidence="18" id="KW-0325">Glycoprotein</keyword>
<comment type="subcellular location">
    <subcellularLocation>
        <location evidence="1">Cell membrane</location>
        <topology evidence="1">Single-pass membrane protein</topology>
    </subcellularLocation>
    <subcellularLocation>
        <location evidence="2">Membrane</location>
        <topology evidence="2">Single-pass type I membrane protein</topology>
    </subcellularLocation>
</comment>
<dbReference type="InterPro" id="IPR001245">
    <property type="entry name" value="Ser-Thr/Tyr_kinase_cat_dom"/>
</dbReference>
<evidence type="ECO:0000259" key="21">
    <source>
        <dbReference type="PROSITE" id="PS50011"/>
    </source>
</evidence>
<proteinExistence type="inferred from homology"/>
<organism evidence="22">
    <name type="scientific">Oryza nivara</name>
    <name type="common">Indian wild rice</name>
    <name type="synonym">Oryza sativa f. spontanea</name>
    <dbReference type="NCBI Taxonomy" id="4536"/>
    <lineage>
        <taxon>Eukaryota</taxon>
        <taxon>Viridiplantae</taxon>
        <taxon>Streptophyta</taxon>
        <taxon>Embryophyta</taxon>
        <taxon>Tracheophyta</taxon>
        <taxon>Spermatophyta</taxon>
        <taxon>Magnoliopsida</taxon>
        <taxon>Liliopsida</taxon>
        <taxon>Poales</taxon>
        <taxon>Poaceae</taxon>
        <taxon>BOP clade</taxon>
        <taxon>Oryzoideae</taxon>
        <taxon>Oryzeae</taxon>
        <taxon>Oryzinae</taxon>
        <taxon>Oryza</taxon>
    </lineage>
</organism>
<keyword evidence="7" id="KW-0433">Leucine-rich repeat</keyword>
<feature type="domain" description="Protein kinase" evidence="21">
    <location>
        <begin position="528"/>
        <end position="805"/>
    </location>
</feature>
<evidence type="ECO:0000256" key="9">
    <source>
        <dbReference type="ARBA" id="ARBA00022692"/>
    </source>
</evidence>
<accession>A0A0E0FUZ7</accession>
<protein>
    <recommendedName>
        <fullName evidence="4">non-specific serine/threonine protein kinase</fullName>
        <ecNumber evidence="4">2.7.11.1</ecNumber>
    </recommendedName>
</protein>
<dbReference type="InterPro" id="IPR013210">
    <property type="entry name" value="LRR_N_plant-typ"/>
</dbReference>
<evidence type="ECO:0000313" key="23">
    <source>
        <dbReference type="Proteomes" id="UP000006591"/>
    </source>
</evidence>
<dbReference type="SUPFAM" id="SSF56112">
    <property type="entry name" value="Protein kinase-like (PK-like)"/>
    <property type="match status" value="1"/>
</dbReference>
<keyword evidence="9" id="KW-0812">Transmembrane</keyword>
<dbReference type="InterPro" id="IPR000719">
    <property type="entry name" value="Prot_kinase_dom"/>
</dbReference>
<feature type="region of interest" description="Disordered" evidence="20">
    <location>
        <begin position="814"/>
        <end position="864"/>
    </location>
</feature>
<evidence type="ECO:0000256" key="20">
    <source>
        <dbReference type="SAM" id="MobiDB-lite"/>
    </source>
</evidence>
<dbReference type="InterPro" id="IPR011009">
    <property type="entry name" value="Kinase-like_dom_sf"/>
</dbReference>
<dbReference type="PROSITE" id="PS00108">
    <property type="entry name" value="PROTEIN_KINASE_ST"/>
    <property type="match status" value="1"/>
</dbReference>
<dbReference type="FunFam" id="3.80.10.10:FF:000627">
    <property type="entry name" value="Probable leucine-rich repeat receptor-like protein kinase At2g33170"/>
    <property type="match status" value="1"/>
</dbReference>
<dbReference type="InterPro" id="IPR032675">
    <property type="entry name" value="LRR_dom_sf"/>
</dbReference>
<dbReference type="AlphaFoldDB" id="A0A0E0FUZ7"/>
<sequence length="864" mass="93908">MRQLHGLKSCSSSSSICPPAPRGLSLWVKVRCSLSPAFPEFVGEGNLRPGASSAGAPRSGGCCKSLFGLERPVGLRLIADMANFRGFRRAVIVVVLCICHVNVVRGQSTDPAEVNALRAIKGRLIDPMNNLKNWNSGDPCTSSWKGVFCDNIPINNYLHVTELQLFKMNLSGTLAPEIGLLSQLKTLDFMWNNLTGNIPKEIGNIHTLRLITLNGNQLSGSLPDEIGYLQNLNRLQIDQNEISGPIPKSFANLTSMRHLQADNNNFSGSSIPAAYENIPTLLKLSIEGNHIDGAVPSTIWSNITFVGNRSLVVDFQNNSLGNIPAAFEPPEEVTILLYGNPVCTNSTPARAARLCQPTSVTEAPSGQGSQVSINCSPCPTDKNYEYNPSSPLPCFCAVPLGVGFRLKSPGISDFRPYKEDFQKNLAHLLVLADYQIYMERYIWEVGPRLNMHLKLFPNNTNLFNTSEVVRLRHLLAGWEITLSNVFGPYELLNFTLGSYEDVLSRYSVKVDGVRCFTFDEMAAATNDFTDSAQVGQGGYGKVYKGNLTDGTAVAIKRAHEGSLQGSKEFCTEIELLSRLHHRNLVSLVGYCDEEDEQMLVYEFMPNGTLRDHLSAKSRRPLNFSQRIHIALGAAKGILYLHTEADPPIFHRDVKASNILLDSKFVAKVADFGLSRLAPVPDVDGTMPAHISTVVKGTPGYLDPEYFLTHKLTDKSDVYSLGVVLLELLTGMKPIQHGKNIVREVNTAYQSGEIAGVIDERISSSSSPECVARLASLAVKCCKDETDARPSMADVVRELDAIRSALPEGEELLPEYGDQSATSTSLTATGPLSSSSTTGALFISSGSGGHANSKSGIPSGTVAPR</sequence>
<dbReference type="Gramene" id="ONIVA01G40190.2">
    <property type="protein sequence ID" value="ONIVA01G40190.2"/>
    <property type="gene ID" value="ONIVA01G40190"/>
</dbReference>
<keyword evidence="5" id="KW-1003">Cell membrane</keyword>
<evidence type="ECO:0000256" key="17">
    <source>
        <dbReference type="ARBA" id="ARBA00023170"/>
    </source>
</evidence>
<name>A0A0E0FUZ7_ORYNI</name>
<dbReference type="Pfam" id="PF08263">
    <property type="entry name" value="LRRNT_2"/>
    <property type="match status" value="1"/>
</dbReference>
<keyword evidence="14 19" id="KW-0067">ATP-binding</keyword>
<keyword evidence="12 19" id="KW-0547">Nucleotide-binding</keyword>
<dbReference type="Gene3D" id="3.30.200.20">
    <property type="entry name" value="Phosphorylase Kinase, domain 1"/>
    <property type="match status" value="1"/>
</dbReference>
<dbReference type="EnsemblPlants" id="ONIVA01G40190.2">
    <property type="protein sequence ID" value="ONIVA01G40190.2"/>
    <property type="gene ID" value="ONIVA01G40190"/>
</dbReference>
<evidence type="ECO:0000256" key="1">
    <source>
        <dbReference type="ARBA" id="ARBA00004162"/>
    </source>
</evidence>
<dbReference type="CDD" id="cd14066">
    <property type="entry name" value="STKc_IRAK"/>
    <property type="match status" value="1"/>
</dbReference>
<evidence type="ECO:0000256" key="15">
    <source>
        <dbReference type="ARBA" id="ARBA00022989"/>
    </source>
</evidence>
<evidence type="ECO:0000256" key="10">
    <source>
        <dbReference type="ARBA" id="ARBA00022729"/>
    </source>
</evidence>
<dbReference type="PROSITE" id="PS50011">
    <property type="entry name" value="PROTEIN_KINASE_DOM"/>
    <property type="match status" value="1"/>
</dbReference>
<dbReference type="SUPFAM" id="SSF52058">
    <property type="entry name" value="L domain-like"/>
    <property type="match status" value="1"/>
</dbReference>
<dbReference type="GO" id="GO:0005886">
    <property type="term" value="C:plasma membrane"/>
    <property type="evidence" value="ECO:0007669"/>
    <property type="project" value="UniProtKB-SubCell"/>
</dbReference>
<keyword evidence="11" id="KW-0677">Repeat</keyword>
<keyword evidence="13" id="KW-0418">Kinase</keyword>
<dbReference type="InterPro" id="IPR055414">
    <property type="entry name" value="LRR_R13L4/SHOC2-like"/>
</dbReference>
<evidence type="ECO:0000256" key="4">
    <source>
        <dbReference type="ARBA" id="ARBA00012513"/>
    </source>
</evidence>
<keyword evidence="23" id="KW-1185">Reference proteome</keyword>
<evidence type="ECO:0000256" key="19">
    <source>
        <dbReference type="PROSITE-ProRule" id="PRU10141"/>
    </source>
</evidence>
<dbReference type="Proteomes" id="UP000006591">
    <property type="component" value="Chromosome 1"/>
</dbReference>
<feature type="compositionally biased region" description="Polar residues" evidence="20">
    <location>
        <begin position="818"/>
        <end position="838"/>
    </location>
</feature>
<dbReference type="FunFam" id="1.10.510.10:FF:000453">
    <property type="entry name" value="LRR receptor-like serine/threonine-protein kinase HSL2"/>
    <property type="match status" value="1"/>
</dbReference>
<keyword evidence="6" id="KW-0723">Serine/threonine-protein kinase</keyword>
<dbReference type="Pfam" id="PF23598">
    <property type="entry name" value="LRR_14"/>
    <property type="match status" value="1"/>
</dbReference>
<dbReference type="GO" id="GO:0005524">
    <property type="term" value="F:ATP binding"/>
    <property type="evidence" value="ECO:0007669"/>
    <property type="project" value="UniProtKB-UniRule"/>
</dbReference>
<dbReference type="SMART" id="SM00220">
    <property type="entry name" value="S_TKc"/>
    <property type="match status" value="1"/>
</dbReference>
<dbReference type="PROSITE" id="PS00107">
    <property type="entry name" value="PROTEIN_KINASE_ATP"/>
    <property type="match status" value="1"/>
</dbReference>
<evidence type="ECO:0000256" key="14">
    <source>
        <dbReference type="ARBA" id="ARBA00022840"/>
    </source>
</evidence>
<feature type="binding site" evidence="19">
    <location>
        <position position="556"/>
    </location>
    <ligand>
        <name>ATP</name>
        <dbReference type="ChEBI" id="CHEBI:30616"/>
    </ligand>
</feature>
<evidence type="ECO:0000256" key="6">
    <source>
        <dbReference type="ARBA" id="ARBA00022527"/>
    </source>
</evidence>
<evidence type="ECO:0000256" key="11">
    <source>
        <dbReference type="ARBA" id="ARBA00022737"/>
    </source>
</evidence>
<dbReference type="Gene3D" id="1.10.510.10">
    <property type="entry name" value="Transferase(Phosphotransferase) domain 1"/>
    <property type="match status" value="1"/>
</dbReference>
<keyword evidence="17" id="KW-0675">Receptor</keyword>
<keyword evidence="16" id="KW-0472">Membrane</keyword>
<dbReference type="EC" id="2.7.11.1" evidence="4"/>
<dbReference type="PANTHER" id="PTHR45974">
    <property type="entry name" value="RECEPTOR-LIKE PROTEIN 55"/>
    <property type="match status" value="1"/>
</dbReference>
<evidence type="ECO:0000256" key="2">
    <source>
        <dbReference type="ARBA" id="ARBA00004479"/>
    </source>
</evidence>
<evidence type="ECO:0000256" key="5">
    <source>
        <dbReference type="ARBA" id="ARBA00022475"/>
    </source>
</evidence>
<keyword evidence="10" id="KW-0732">Signal</keyword>
<keyword evidence="15" id="KW-1133">Transmembrane helix</keyword>
<comment type="similarity">
    <text evidence="3">Belongs to the protein kinase superfamily. Ser/Thr protein kinase family.</text>
</comment>
<evidence type="ECO:0000256" key="7">
    <source>
        <dbReference type="ARBA" id="ARBA00022614"/>
    </source>
</evidence>
<dbReference type="InterPro" id="IPR008271">
    <property type="entry name" value="Ser/Thr_kinase_AS"/>
</dbReference>
<reference evidence="22" key="2">
    <citation type="submission" date="2018-04" db="EMBL/GenBank/DDBJ databases">
        <title>OnivRS2 (Oryza nivara Reference Sequence Version 2).</title>
        <authorList>
            <person name="Zhang J."/>
            <person name="Kudrna D."/>
            <person name="Lee S."/>
            <person name="Talag J."/>
            <person name="Rajasekar S."/>
            <person name="Welchert J."/>
            <person name="Hsing Y.-I."/>
            <person name="Wing R.A."/>
        </authorList>
    </citation>
    <scope>NUCLEOTIDE SEQUENCE [LARGE SCALE GENOMIC DNA]</scope>
</reference>
<evidence type="ECO:0000313" key="22">
    <source>
        <dbReference type="EnsemblPlants" id="ONIVA01G40190.2"/>
    </source>
</evidence>
<evidence type="ECO:0000256" key="12">
    <source>
        <dbReference type="ARBA" id="ARBA00022741"/>
    </source>
</evidence>
<evidence type="ECO:0000256" key="3">
    <source>
        <dbReference type="ARBA" id="ARBA00008684"/>
    </source>
</evidence>
<evidence type="ECO:0000256" key="13">
    <source>
        <dbReference type="ARBA" id="ARBA00022777"/>
    </source>
</evidence>
<dbReference type="GO" id="GO:0004674">
    <property type="term" value="F:protein serine/threonine kinase activity"/>
    <property type="evidence" value="ECO:0007669"/>
    <property type="project" value="UniProtKB-KW"/>
</dbReference>
<evidence type="ECO:0000256" key="18">
    <source>
        <dbReference type="ARBA" id="ARBA00023180"/>
    </source>
</evidence>
<dbReference type="FunFam" id="3.30.200.20:FF:000328">
    <property type="entry name" value="Leucine-rich repeat protein kinase family protein"/>
    <property type="match status" value="1"/>
</dbReference>
<dbReference type="Pfam" id="PF07714">
    <property type="entry name" value="PK_Tyr_Ser-Thr"/>
    <property type="match status" value="1"/>
</dbReference>
<dbReference type="InterPro" id="IPR017441">
    <property type="entry name" value="Protein_kinase_ATP_BS"/>
</dbReference>